<organism evidence="2 3">
    <name type="scientific">Reyranella humidisoli</name>
    <dbReference type="NCBI Taxonomy" id="2849149"/>
    <lineage>
        <taxon>Bacteria</taxon>
        <taxon>Pseudomonadati</taxon>
        <taxon>Pseudomonadota</taxon>
        <taxon>Alphaproteobacteria</taxon>
        <taxon>Hyphomicrobiales</taxon>
        <taxon>Reyranellaceae</taxon>
        <taxon>Reyranella</taxon>
    </lineage>
</organism>
<protein>
    <submittedName>
        <fullName evidence="2">Transporter</fullName>
    </submittedName>
</protein>
<dbReference type="Proteomes" id="UP000727907">
    <property type="component" value="Unassembled WGS sequence"/>
</dbReference>
<feature type="signal peptide" evidence="1">
    <location>
        <begin position="1"/>
        <end position="19"/>
    </location>
</feature>
<gene>
    <name evidence="2" type="ORF">KQ910_12345</name>
</gene>
<feature type="chain" id="PRO_5045954138" evidence="1">
    <location>
        <begin position="20"/>
        <end position="328"/>
    </location>
</feature>
<dbReference type="RefSeq" id="WP_216960295.1">
    <property type="nucleotide sequence ID" value="NZ_JAHOPB010000001.1"/>
</dbReference>
<name>A0ABS6IJE6_9HYPH</name>
<dbReference type="EMBL" id="JAHOPB010000001">
    <property type="protein sequence ID" value="MBU8874555.1"/>
    <property type="molecule type" value="Genomic_DNA"/>
</dbReference>
<comment type="caution">
    <text evidence="2">The sequence shown here is derived from an EMBL/GenBank/DDBJ whole genome shotgun (WGS) entry which is preliminary data.</text>
</comment>
<evidence type="ECO:0000313" key="2">
    <source>
        <dbReference type="EMBL" id="MBU8874555.1"/>
    </source>
</evidence>
<dbReference type="InterPro" id="IPR025737">
    <property type="entry name" value="FApF"/>
</dbReference>
<evidence type="ECO:0000313" key="3">
    <source>
        <dbReference type="Proteomes" id="UP000727907"/>
    </source>
</evidence>
<keyword evidence="1" id="KW-0732">Signal</keyword>
<sequence length="328" mass="34263">MRRLTFLVALLVAAPAVHAAEGGHGVYLLGLRGTNAGITPPPGVYFANNLYIYSGAATATQTVFPTLGGQAVANVNATVILDLPSVMWSTPVDVLGGNLAFSLLWPIGGPTVNAGARLSSSLLGLSAAGAQSDSVFTLGDPAVSASIGWHAGNYHWNAALTGFVPVGNYRYGALANIANHRWAADVTGSFTWFDPKIGLDLSLAVGATFSQENAATQYKTGDEFHLEWAVTQYLSKEFSIGAVGYFYRQFTPDSGAGAVFGQFMGQVAAVGGTLGYNFKVGNYPVAARVKVYSEFAVRNRLEGTGGFFTLSVPLYVNGASARAPDSAN</sequence>
<keyword evidence="3" id="KW-1185">Reference proteome</keyword>
<evidence type="ECO:0000256" key="1">
    <source>
        <dbReference type="SAM" id="SignalP"/>
    </source>
</evidence>
<reference evidence="2 3" key="1">
    <citation type="submission" date="2021-06" db="EMBL/GenBank/DDBJ databases">
        <authorList>
            <person name="Lee D.H."/>
        </authorList>
    </citation>
    <scope>NUCLEOTIDE SEQUENCE [LARGE SCALE GENOMIC DNA]</scope>
    <source>
        <strain evidence="2 3">MMS21-HV4-11</strain>
    </source>
</reference>
<proteinExistence type="predicted"/>
<accession>A0ABS6IJE6</accession>
<dbReference type="Pfam" id="PF13557">
    <property type="entry name" value="Phenol_MetA_deg"/>
    <property type="match status" value="1"/>
</dbReference>